<name>A0A8S5QRS2_9CAUD</name>
<accession>A0A8S5QRS2</accession>
<evidence type="ECO:0000313" key="2">
    <source>
        <dbReference type="EMBL" id="DAE21515.1"/>
    </source>
</evidence>
<dbReference type="EMBL" id="BK015712">
    <property type="protein sequence ID" value="DAE21515.1"/>
    <property type="molecule type" value="Genomic_DNA"/>
</dbReference>
<protein>
    <submittedName>
        <fullName evidence="2">Uncharacterized protein</fullName>
    </submittedName>
</protein>
<reference evidence="2" key="1">
    <citation type="journal article" date="2021" name="Proc. Natl. Acad. Sci. U.S.A.">
        <title>A Catalog of Tens of Thousands of Viruses from Human Metagenomes Reveals Hidden Associations with Chronic Diseases.</title>
        <authorList>
            <person name="Tisza M.J."/>
            <person name="Buck C.B."/>
        </authorList>
    </citation>
    <scope>NUCLEOTIDE SEQUENCE</scope>
    <source>
        <strain evidence="2">CtgXL3</strain>
    </source>
</reference>
<evidence type="ECO:0000256" key="1">
    <source>
        <dbReference type="SAM" id="MobiDB-lite"/>
    </source>
</evidence>
<proteinExistence type="predicted"/>
<sequence length="195" mass="22871">MNDIDGLLSEFRNARGQELKPPQKNDGVVNSVHAEYDKGKTHSASKWYNHFLALYDDMENTIDDWTVRDLMYYFREKSRENGCNYVIHNMKRDMGIFKTLCSNFSNRDIVLMIEFLYESGQKYLSLDTLQPTVLSSNWVITIQRDAHLWLDDKFDPDKKNVDKKKPSLYNKKATPSREYTKPNTGKSKVRIGAWK</sequence>
<organism evidence="2">
    <name type="scientific">Myoviridae sp. ctgXL3</name>
    <dbReference type="NCBI Taxonomy" id="2826681"/>
    <lineage>
        <taxon>Viruses</taxon>
        <taxon>Duplodnaviria</taxon>
        <taxon>Heunggongvirae</taxon>
        <taxon>Uroviricota</taxon>
        <taxon>Caudoviricetes</taxon>
    </lineage>
</organism>
<feature type="region of interest" description="Disordered" evidence="1">
    <location>
        <begin position="161"/>
        <end position="195"/>
    </location>
</feature>